<evidence type="ECO:0000313" key="1">
    <source>
        <dbReference type="EMBL" id="SLN11652.1"/>
    </source>
</evidence>
<evidence type="ECO:0000313" key="2">
    <source>
        <dbReference type="Proteomes" id="UP000193570"/>
    </source>
</evidence>
<organism evidence="1 2">
    <name type="scientific">Roseivivax jejudonensis</name>
    <dbReference type="NCBI Taxonomy" id="1529041"/>
    <lineage>
        <taxon>Bacteria</taxon>
        <taxon>Pseudomonadati</taxon>
        <taxon>Pseudomonadota</taxon>
        <taxon>Alphaproteobacteria</taxon>
        <taxon>Rhodobacterales</taxon>
        <taxon>Roseobacteraceae</taxon>
        <taxon>Roseivivax</taxon>
    </lineage>
</organism>
<name>A0A1X6Y5X6_9RHOB</name>
<dbReference type="AlphaFoldDB" id="A0A1X6Y5X6"/>
<protein>
    <submittedName>
        <fullName evidence="1">Uncharacterized protein</fullName>
    </submittedName>
</protein>
<proteinExistence type="predicted"/>
<dbReference type="Proteomes" id="UP000193570">
    <property type="component" value="Unassembled WGS sequence"/>
</dbReference>
<accession>A0A1X6Y5X6</accession>
<dbReference type="EMBL" id="FWFK01000001">
    <property type="protein sequence ID" value="SLN11652.1"/>
    <property type="molecule type" value="Genomic_DNA"/>
</dbReference>
<keyword evidence="2" id="KW-1185">Reference proteome</keyword>
<reference evidence="1 2" key="1">
    <citation type="submission" date="2017-03" db="EMBL/GenBank/DDBJ databases">
        <authorList>
            <person name="Afonso C.L."/>
            <person name="Miller P.J."/>
            <person name="Scott M.A."/>
            <person name="Spackman E."/>
            <person name="Goraichik I."/>
            <person name="Dimitrov K.M."/>
            <person name="Suarez D.L."/>
            <person name="Swayne D.E."/>
        </authorList>
    </citation>
    <scope>NUCLEOTIDE SEQUENCE [LARGE SCALE GENOMIC DNA]</scope>
    <source>
        <strain evidence="1 2">CECT 8625</strain>
    </source>
</reference>
<sequence length="429" mass="45161">MPAFNIFDADLGGSNFVVRVTDGLVQYVIDGDVRHDITSVSGFLTAAAQTLDAGVAISSGNVSTNALENYEGGNGPVYDAFGTNPSISSDDGANRVSIGGSGVGGSYRADFDNMADQDAFEGFANDLLGRATASLISTQVGVQFGDFKFKVETSERDDDITQVKFSLTETGNIKNGWADKYVELIAADFGGTLTGNGNVSETNFTANQASRTGTEVNLGSSGVGGKETWDFASEADAIGFLAAVKDAFATNAGSRLDDFIEKFADASGGTQIRDGNVSNSYEARQIKVTGPDKSIVDLGSHKVGGKEQFEFGSQADAQQFIDELRDHLGITAQDGKVVDEFIFKVSGTAGISGSETLVGVDEFVEFAGERWGGTQTRDGSVSENFDGSVQFLSDTEVKLGPRGVGGQERWEFDTAEDAQGFAETLDTIL</sequence>
<gene>
    <name evidence="1" type="ORF">ROJ8625_00285</name>
</gene>